<keyword evidence="2" id="KW-0808">Transferase</keyword>
<dbReference type="PANTHER" id="PTHR43591">
    <property type="entry name" value="METHYLTRANSFERASE"/>
    <property type="match status" value="1"/>
</dbReference>
<proteinExistence type="inferred from homology"/>
<organism evidence="2 3">
    <name type="scientific">Metarhizium rileyi (strain RCEF 4871)</name>
    <name type="common">Nomuraea rileyi</name>
    <dbReference type="NCBI Taxonomy" id="1649241"/>
    <lineage>
        <taxon>Eukaryota</taxon>
        <taxon>Fungi</taxon>
        <taxon>Dikarya</taxon>
        <taxon>Ascomycota</taxon>
        <taxon>Pezizomycotina</taxon>
        <taxon>Sordariomycetes</taxon>
        <taxon>Hypocreomycetidae</taxon>
        <taxon>Hypocreales</taxon>
        <taxon>Clavicipitaceae</taxon>
        <taxon>Metarhizium</taxon>
    </lineage>
</organism>
<dbReference type="PANTHER" id="PTHR43591:SF10">
    <property type="entry name" value="ABC TRANSMEMBRANE TYPE-1 DOMAIN-CONTAINING PROTEIN-RELATED"/>
    <property type="match status" value="1"/>
</dbReference>
<protein>
    <submittedName>
        <fullName evidence="2">Methyltransferase type 11</fullName>
    </submittedName>
</protein>
<dbReference type="Gene3D" id="3.40.50.150">
    <property type="entry name" value="Vaccinia Virus protein VP39"/>
    <property type="match status" value="1"/>
</dbReference>
<dbReference type="STRING" id="1081105.A0A167JSF0"/>
<dbReference type="OrthoDB" id="2013972at2759"/>
<dbReference type="InterPro" id="IPR029063">
    <property type="entry name" value="SAM-dependent_MTases_sf"/>
</dbReference>
<keyword evidence="2" id="KW-0489">Methyltransferase</keyword>
<name>A0A167JSF0_METRR</name>
<evidence type="ECO:0000256" key="1">
    <source>
        <dbReference type="ARBA" id="ARBA00038158"/>
    </source>
</evidence>
<dbReference type="EMBL" id="AZHC01000002">
    <property type="protein sequence ID" value="OAA50687.1"/>
    <property type="molecule type" value="Genomic_DNA"/>
</dbReference>
<gene>
    <name evidence="2" type="ORF">NOR_01137</name>
</gene>
<dbReference type="AlphaFoldDB" id="A0A167JSF0"/>
<dbReference type="OMA" id="IEHEAGW"/>
<dbReference type="Pfam" id="PF13489">
    <property type="entry name" value="Methyltransf_23"/>
    <property type="match status" value="1"/>
</dbReference>
<evidence type="ECO:0000313" key="3">
    <source>
        <dbReference type="Proteomes" id="UP000243498"/>
    </source>
</evidence>
<sequence>MLGNTAFALTPDIASISSRGTSISVATPDEAAIISCIEKGEYVDGQEIDDDTRSLTSSIRQHIVDGGLRYHAYHAGQYAFPNDENEQYRDNLKHILTLHLCEGMYFFAPIQELLQRGAHVLDLGELRSITKLFDTTSPACANVPSSGTGTGSWCVEMGDLYPKSTFDGTDLSPIQPDWVPENVSFMVDDIEHVAGWTYGQNELDYIHVRHLIHSIKDRKEMWNRIYSHLKPGGYVEVQEFKYAAACDDNSCDGPYAWRDFLTYLADGLEALGSDLNGIQHVEGELLEAGFEELHYQDLKCPLGPWARRLRLQECGHLLRDVVMCGLEGLSRRPFRDGLRWTPIQIQMFLVDVRKDVNRVENGVPSFHSYFPFRSIYARKPNVA</sequence>
<comment type="similarity">
    <text evidence="1">Belongs to the methyltransferase superfamily. LaeA methyltransferase family.</text>
</comment>
<dbReference type="Proteomes" id="UP000243498">
    <property type="component" value="Unassembled WGS sequence"/>
</dbReference>
<dbReference type="SUPFAM" id="SSF53335">
    <property type="entry name" value="S-adenosyl-L-methionine-dependent methyltransferases"/>
    <property type="match status" value="1"/>
</dbReference>
<dbReference type="GO" id="GO:0032259">
    <property type="term" value="P:methylation"/>
    <property type="evidence" value="ECO:0007669"/>
    <property type="project" value="UniProtKB-KW"/>
</dbReference>
<accession>A0A167JSF0</accession>
<keyword evidence="3" id="KW-1185">Reference proteome</keyword>
<reference evidence="2 3" key="1">
    <citation type="journal article" date="2016" name="Genome Biol. Evol.">
        <title>Divergent and convergent evolution of fungal pathogenicity.</title>
        <authorList>
            <person name="Shang Y."/>
            <person name="Xiao G."/>
            <person name="Zheng P."/>
            <person name="Cen K."/>
            <person name="Zhan S."/>
            <person name="Wang C."/>
        </authorList>
    </citation>
    <scope>NUCLEOTIDE SEQUENCE [LARGE SCALE GENOMIC DNA]</scope>
    <source>
        <strain evidence="2 3">RCEF 4871</strain>
    </source>
</reference>
<evidence type="ECO:0000313" key="2">
    <source>
        <dbReference type="EMBL" id="OAA50687.1"/>
    </source>
</evidence>
<comment type="caution">
    <text evidence="2">The sequence shown here is derived from an EMBL/GenBank/DDBJ whole genome shotgun (WGS) entry which is preliminary data.</text>
</comment>
<dbReference type="GO" id="GO:0008168">
    <property type="term" value="F:methyltransferase activity"/>
    <property type="evidence" value="ECO:0007669"/>
    <property type="project" value="UniProtKB-KW"/>
</dbReference>